<sequence>MARPELAIALVTNLGAIKALMRRVKRDLPDGGRRSGVSLLAVLRRTGPSRLRDLADEADLDLSVVSRIVAELTEDGLVERRPHPEDRRSCLVAVTPAGVERLDQALVRAAEAVEPVLQEWSDEDVALLSDLLGRLHHSFQSQLGRGHVTQV</sequence>
<evidence type="ECO:0000259" key="1">
    <source>
        <dbReference type="PROSITE" id="PS50995"/>
    </source>
</evidence>
<evidence type="ECO:0000313" key="3">
    <source>
        <dbReference type="Proteomes" id="UP001596174"/>
    </source>
</evidence>
<dbReference type="InterPro" id="IPR036388">
    <property type="entry name" value="WH-like_DNA-bd_sf"/>
</dbReference>
<evidence type="ECO:0000313" key="2">
    <source>
        <dbReference type="EMBL" id="MFC5906682.1"/>
    </source>
</evidence>
<dbReference type="InterPro" id="IPR000835">
    <property type="entry name" value="HTH_MarR-typ"/>
</dbReference>
<dbReference type="Proteomes" id="UP001596174">
    <property type="component" value="Unassembled WGS sequence"/>
</dbReference>
<dbReference type="PANTHER" id="PTHR33164">
    <property type="entry name" value="TRANSCRIPTIONAL REGULATOR, MARR FAMILY"/>
    <property type="match status" value="1"/>
</dbReference>
<dbReference type="InterPro" id="IPR039422">
    <property type="entry name" value="MarR/SlyA-like"/>
</dbReference>
<keyword evidence="3" id="KW-1185">Reference proteome</keyword>
<dbReference type="RefSeq" id="WP_380580343.1">
    <property type="nucleotide sequence ID" value="NZ_JBHSQJ010000016.1"/>
</dbReference>
<dbReference type="SUPFAM" id="SSF46785">
    <property type="entry name" value="Winged helix' DNA-binding domain"/>
    <property type="match status" value="1"/>
</dbReference>
<accession>A0ABW1FZJ6</accession>
<dbReference type="EMBL" id="JBHSQJ010000016">
    <property type="protein sequence ID" value="MFC5906682.1"/>
    <property type="molecule type" value="Genomic_DNA"/>
</dbReference>
<dbReference type="InterPro" id="IPR036390">
    <property type="entry name" value="WH_DNA-bd_sf"/>
</dbReference>
<protein>
    <submittedName>
        <fullName evidence="2">MarR family winged helix-turn-helix transcriptional regulator</fullName>
    </submittedName>
</protein>
<dbReference type="Gene3D" id="1.10.10.10">
    <property type="entry name" value="Winged helix-like DNA-binding domain superfamily/Winged helix DNA-binding domain"/>
    <property type="match status" value="1"/>
</dbReference>
<dbReference type="Pfam" id="PF01047">
    <property type="entry name" value="MarR"/>
    <property type="match status" value="1"/>
</dbReference>
<dbReference type="PANTHER" id="PTHR33164:SF57">
    <property type="entry name" value="MARR-FAMILY TRANSCRIPTIONAL REGULATOR"/>
    <property type="match status" value="1"/>
</dbReference>
<gene>
    <name evidence="2" type="ORF">ACFP3V_05555</name>
</gene>
<comment type="caution">
    <text evidence="2">The sequence shown here is derived from an EMBL/GenBank/DDBJ whole genome shotgun (WGS) entry which is preliminary data.</text>
</comment>
<organism evidence="2 3">
    <name type="scientific">Streptacidiphilus monticola</name>
    <dbReference type="NCBI Taxonomy" id="2161674"/>
    <lineage>
        <taxon>Bacteria</taxon>
        <taxon>Bacillati</taxon>
        <taxon>Actinomycetota</taxon>
        <taxon>Actinomycetes</taxon>
        <taxon>Kitasatosporales</taxon>
        <taxon>Streptomycetaceae</taxon>
        <taxon>Streptacidiphilus</taxon>
    </lineage>
</organism>
<dbReference type="SMART" id="SM00347">
    <property type="entry name" value="HTH_MARR"/>
    <property type="match status" value="1"/>
</dbReference>
<dbReference type="PROSITE" id="PS50995">
    <property type="entry name" value="HTH_MARR_2"/>
    <property type="match status" value="1"/>
</dbReference>
<reference evidence="3" key="1">
    <citation type="journal article" date="2019" name="Int. J. Syst. Evol. Microbiol.">
        <title>The Global Catalogue of Microorganisms (GCM) 10K type strain sequencing project: providing services to taxonomists for standard genome sequencing and annotation.</title>
        <authorList>
            <consortium name="The Broad Institute Genomics Platform"/>
            <consortium name="The Broad Institute Genome Sequencing Center for Infectious Disease"/>
            <person name="Wu L."/>
            <person name="Ma J."/>
        </authorList>
    </citation>
    <scope>NUCLEOTIDE SEQUENCE [LARGE SCALE GENOMIC DNA]</scope>
    <source>
        <strain evidence="3">JCM 4816</strain>
    </source>
</reference>
<feature type="domain" description="HTH marR-type" evidence="1">
    <location>
        <begin position="3"/>
        <end position="137"/>
    </location>
</feature>
<name>A0ABW1FZJ6_9ACTN</name>
<proteinExistence type="predicted"/>